<gene>
    <name evidence="9" type="ORF">CQA62_00840</name>
</gene>
<evidence type="ECO:0000256" key="6">
    <source>
        <dbReference type="ARBA" id="ARBA00022967"/>
    </source>
</evidence>
<proteinExistence type="predicted"/>
<accession>A0A3D8IYE8</accession>
<dbReference type="Proteomes" id="UP000257067">
    <property type="component" value="Unassembled WGS sequence"/>
</dbReference>
<keyword evidence="3" id="KW-1003">Cell membrane</keyword>
<dbReference type="SUPFAM" id="SSF52540">
    <property type="entry name" value="P-loop containing nucleoside triphosphate hydrolases"/>
    <property type="match status" value="1"/>
</dbReference>
<keyword evidence="6" id="KW-1278">Translocase</keyword>
<protein>
    <submittedName>
        <fullName evidence="9">ABC transporter ATP-binding protein</fullName>
    </submittedName>
</protein>
<dbReference type="AlphaFoldDB" id="A0A3D8IYE8"/>
<keyword evidence="5 9" id="KW-0067">ATP-binding</keyword>
<dbReference type="InterPro" id="IPR027417">
    <property type="entry name" value="P-loop_NTPase"/>
</dbReference>
<sequence>MVEARNLAYRIDGKEVFSSLDFKIESGEKKLLVGKNGSGKSSLLGILQGFLSPSEGEVLKPKELKSTYLFQDTLNQFIAPIVLEDVAFSLIAKEKYTQENALNQAREILKRLEIPHLAQNSIFSLSGGEKRLIALAGVLVCECDLYLLDEPFNELDQKRCEIVKEIILEKKGACLIASHQILDWKNQLKL</sequence>
<evidence type="ECO:0000259" key="8">
    <source>
        <dbReference type="PROSITE" id="PS50893"/>
    </source>
</evidence>
<dbReference type="PANTHER" id="PTHR43553">
    <property type="entry name" value="HEAVY METAL TRANSPORTER"/>
    <property type="match status" value="1"/>
</dbReference>
<reference evidence="9 10" key="1">
    <citation type="submission" date="2018-04" db="EMBL/GenBank/DDBJ databases">
        <title>Novel Campyloabacter and Helicobacter Species and Strains.</title>
        <authorList>
            <person name="Mannion A.J."/>
            <person name="Shen Z."/>
            <person name="Fox J.G."/>
        </authorList>
    </citation>
    <scope>NUCLEOTIDE SEQUENCE [LARGE SCALE GENOMIC DNA]</scope>
    <source>
        <strain evidence="9 10">ATCC 700242</strain>
    </source>
</reference>
<evidence type="ECO:0000256" key="2">
    <source>
        <dbReference type="ARBA" id="ARBA00022448"/>
    </source>
</evidence>
<dbReference type="RefSeq" id="WP_104723764.1">
    <property type="nucleotide sequence ID" value="NZ_FZNE01000002.1"/>
</dbReference>
<evidence type="ECO:0000256" key="5">
    <source>
        <dbReference type="ARBA" id="ARBA00022840"/>
    </source>
</evidence>
<dbReference type="SMART" id="SM00382">
    <property type="entry name" value="AAA"/>
    <property type="match status" value="1"/>
</dbReference>
<keyword evidence="7" id="KW-0472">Membrane</keyword>
<dbReference type="InterPro" id="IPR017871">
    <property type="entry name" value="ABC_transporter-like_CS"/>
</dbReference>
<keyword evidence="10" id="KW-1185">Reference proteome</keyword>
<dbReference type="GO" id="GO:0016887">
    <property type="term" value="F:ATP hydrolysis activity"/>
    <property type="evidence" value="ECO:0007669"/>
    <property type="project" value="InterPro"/>
</dbReference>
<dbReference type="InterPro" id="IPR015856">
    <property type="entry name" value="ABC_transpr_CbiO/EcfA_su"/>
</dbReference>
<evidence type="ECO:0000313" key="9">
    <source>
        <dbReference type="EMBL" id="RDU69990.1"/>
    </source>
</evidence>
<dbReference type="InterPro" id="IPR050095">
    <property type="entry name" value="ECF_ABC_transporter_ATP-bd"/>
</dbReference>
<dbReference type="CDD" id="cd03225">
    <property type="entry name" value="ABC_cobalt_CbiO_domain1"/>
    <property type="match status" value="1"/>
</dbReference>
<dbReference type="GO" id="GO:0005524">
    <property type="term" value="F:ATP binding"/>
    <property type="evidence" value="ECO:0007669"/>
    <property type="project" value="UniProtKB-KW"/>
</dbReference>
<feature type="domain" description="ABC transporter" evidence="8">
    <location>
        <begin position="2"/>
        <end position="190"/>
    </location>
</feature>
<evidence type="ECO:0000256" key="3">
    <source>
        <dbReference type="ARBA" id="ARBA00022475"/>
    </source>
</evidence>
<dbReference type="PROSITE" id="PS00211">
    <property type="entry name" value="ABC_TRANSPORTER_1"/>
    <property type="match status" value="1"/>
</dbReference>
<evidence type="ECO:0000256" key="1">
    <source>
        <dbReference type="ARBA" id="ARBA00004202"/>
    </source>
</evidence>
<dbReference type="EMBL" id="NXLU01000001">
    <property type="protein sequence ID" value="RDU69990.1"/>
    <property type="molecule type" value="Genomic_DNA"/>
</dbReference>
<evidence type="ECO:0000256" key="7">
    <source>
        <dbReference type="ARBA" id="ARBA00023136"/>
    </source>
</evidence>
<comment type="caution">
    <text evidence="9">The sequence shown here is derived from an EMBL/GenBank/DDBJ whole genome shotgun (WGS) entry which is preliminary data.</text>
</comment>
<dbReference type="GO" id="GO:0043190">
    <property type="term" value="C:ATP-binding cassette (ABC) transporter complex"/>
    <property type="evidence" value="ECO:0007669"/>
    <property type="project" value="TreeGrafter"/>
</dbReference>
<dbReference type="PROSITE" id="PS50893">
    <property type="entry name" value="ABC_TRANSPORTER_2"/>
    <property type="match status" value="1"/>
</dbReference>
<dbReference type="OrthoDB" id="9809450at2"/>
<evidence type="ECO:0000313" key="10">
    <source>
        <dbReference type="Proteomes" id="UP000257067"/>
    </source>
</evidence>
<dbReference type="InterPro" id="IPR003593">
    <property type="entry name" value="AAA+_ATPase"/>
</dbReference>
<dbReference type="GO" id="GO:0042626">
    <property type="term" value="F:ATPase-coupled transmembrane transporter activity"/>
    <property type="evidence" value="ECO:0007669"/>
    <property type="project" value="TreeGrafter"/>
</dbReference>
<keyword evidence="2" id="KW-0813">Transport</keyword>
<name>A0A3D8IYE8_9HELI</name>
<evidence type="ECO:0000256" key="4">
    <source>
        <dbReference type="ARBA" id="ARBA00022741"/>
    </source>
</evidence>
<dbReference type="InterPro" id="IPR003439">
    <property type="entry name" value="ABC_transporter-like_ATP-bd"/>
</dbReference>
<dbReference type="Pfam" id="PF00005">
    <property type="entry name" value="ABC_tran"/>
    <property type="match status" value="1"/>
</dbReference>
<comment type="subcellular location">
    <subcellularLocation>
        <location evidence="1">Cell membrane</location>
        <topology evidence="1">Peripheral membrane protein</topology>
    </subcellularLocation>
</comment>
<dbReference type="Gene3D" id="3.40.50.300">
    <property type="entry name" value="P-loop containing nucleotide triphosphate hydrolases"/>
    <property type="match status" value="1"/>
</dbReference>
<dbReference type="PANTHER" id="PTHR43553:SF27">
    <property type="entry name" value="ENERGY-COUPLING FACTOR TRANSPORTER ATP-BINDING PROTEIN ECFA2"/>
    <property type="match status" value="1"/>
</dbReference>
<organism evidence="9 10">
    <name type="scientific">Helicobacter cholecystus</name>
    <dbReference type="NCBI Taxonomy" id="45498"/>
    <lineage>
        <taxon>Bacteria</taxon>
        <taxon>Pseudomonadati</taxon>
        <taxon>Campylobacterota</taxon>
        <taxon>Epsilonproteobacteria</taxon>
        <taxon>Campylobacterales</taxon>
        <taxon>Helicobacteraceae</taxon>
        <taxon>Helicobacter</taxon>
    </lineage>
</organism>
<keyword evidence="4" id="KW-0547">Nucleotide-binding</keyword>